<dbReference type="STRING" id="1307761.L21SP2_3314"/>
<evidence type="ECO:0000313" key="1">
    <source>
        <dbReference type="EMBL" id="AHC16654.1"/>
    </source>
</evidence>
<reference evidence="1 2" key="1">
    <citation type="journal article" date="2015" name="Stand. Genomic Sci.">
        <title>Complete genome sequence and description of Salinispira pacifica gen. nov., sp. nov., a novel spirochaete isolated form a hypersaline microbial mat.</title>
        <authorList>
            <person name="Ben Hania W."/>
            <person name="Joseph M."/>
            <person name="Schumann P."/>
            <person name="Bunk B."/>
            <person name="Fiebig A."/>
            <person name="Sproer C."/>
            <person name="Klenk H.P."/>
            <person name="Fardeau M.L."/>
            <person name="Spring S."/>
        </authorList>
    </citation>
    <scope>NUCLEOTIDE SEQUENCE [LARGE SCALE GENOMIC DNA]</scope>
    <source>
        <strain evidence="1 2">L21-RPul-D2</strain>
    </source>
</reference>
<dbReference type="OrthoDB" id="9801102at2"/>
<dbReference type="KEGG" id="slr:L21SP2_3314"/>
<dbReference type="PATRIC" id="fig|1307761.3.peg.3303"/>
<dbReference type="InterPro" id="IPR007711">
    <property type="entry name" value="HigB-1"/>
</dbReference>
<dbReference type="HOGENOM" id="CLU_155111_0_0_12"/>
<dbReference type="EMBL" id="CP006939">
    <property type="protein sequence ID" value="AHC16654.1"/>
    <property type="molecule type" value="Genomic_DNA"/>
</dbReference>
<protein>
    <submittedName>
        <fullName evidence="1">HigB toxin protein</fullName>
    </submittedName>
</protein>
<dbReference type="PANTHER" id="PTHR40266:SF2">
    <property type="entry name" value="TOXIN HIGB-1"/>
    <property type="match status" value="1"/>
</dbReference>
<organism evidence="1 2">
    <name type="scientific">Salinispira pacifica</name>
    <dbReference type="NCBI Taxonomy" id="1307761"/>
    <lineage>
        <taxon>Bacteria</taxon>
        <taxon>Pseudomonadati</taxon>
        <taxon>Spirochaetota</taxon>
        <taxon>Spirochaetia</taxon>
        <taxon>Spirochaetales</taxon>
        <taxon>Spirochaetaceae</taxon>
        <taxon>Salinispira</taxon>
    </lineage>
</organism>
<dbReference type="SUPFAM" id="SSF143011">
    <property type="entry name" value="RelE-like"/>
    <property type="match status" value="1"/>
</dbReference>
<evidence type="ECO:0000313" key="2">
    <source>
        <dbReference type="Proteomes" id="UP000018680"/>
    </source>
</evidence>
<dbReference type="InterPro" id="IPR035093">
    <property type="entry name" value="RelE/ParE_toxin_dom_sf"/>
</dbReference>
<dbReference type="AlphaFoldDB" id="V5WN74"/>
<accession>V5WN74</accession>
<dbReference type="eggNOG" id="COG3549">
    <property type="taxonomic scope" value="Bacteria"/>
</dbReference>
<gene>
    <name evidence="1" type="ORF">L21SP2_3314</name>
</gene>
<dbReference type="PANTHER" id="PTHR40266">
    <property type="entry name" value="TOXIN HIGB-1"/>
    <property type="match status" value="1"/>
</dbReference>
<proteinExistence type="predicted"/>
<name>V5WN74_9SPIO</name>
<keyword evidence="2" id="KW-1185">Reference proteome</keyword>
<dbReference type="RefSeq" id="WP_024269544.1">
    <property type="nucleotide sequence ID" value="NC_023035.1"/>
</dbReference>
<dbReference type="Proteomes" id="UP000018680">
    <property type="component" value="Chromosome"/>
</dbReference>
<sequence>MIKSFRHKGLEEFFFTGKKKGINPDHAGKLSRILDRLDASITVQDMALPGYKLHKLSGNEKDIWSVWVNGNWRITFFFEEGNAYIVDYRDYH</sequence>
<dbReference type="Pfam" id="PF05015">
    <property type="entry name" value="HigB-like_toxin"/>
    <property type="match status" value="1"/>
</dbReference>
<dbReference type="Gene3D" id="3.30.2310.20">
    <property type="entry name" value="RelE-like"/>
    <property type="match status" value="1"/>
</dbReference>